<evidence type="ECO:0000313" key="2">
    <source>
        <dbReference type="EMBL" id="TNN74496.1"/>
    </source>
</evidence>
<proteinExistence type="predicted"/>
<protein>
    <submittedName>
        <fullName evidence="2">Uncharacterized protein</fullName>
    </submittedName>
</protein>
<feature type="region of interest" description="Disordered" evidence="1">
    <location>
        <begin position="104"/>
        <end position="145"/>
    </location>
</feature>
<organism evidence="2 3">
    <name type="scientific">Liparis tanakae</name>
    <name type="common">Tanaka's snailfish</name>
    <dbReference type="NCBI Taxonomy" id="230148"/>
    <lineage>
        <taxon>Eukaryota</taxon>
        <taxon>Metazoa</taxon>
        <taxon>Chordata</taxon>
        <taxon>Craniata</taxon>
        <taxon>Vertebrata</taxon>
        <taxon>Euteleostomi</taxon>
        <taxon>Actinopterygii</taxon>
        <taxon>Neopterygii</taxon>
        <taxon>Teleostei</taxon>
        <taxon>Neoteleostei</taxon>
        <taxon>Acanthomorphata</taxon>
        <taxon>Eupercaria</taxon>
        <taxon>Perciformes</taxon>
        <taxon>Cottioidei</taxon>
        <taxon>Cottales</taxon>
        <taxon>Liparidae</taxon>
        <taxon>Liparis</taxon>
    </lineage>
</organism>
<feature type="region of interest" description="Disordered" evidence="1">
    <location>
        <begin position="1"/>
        <end position="38"/>
    </location>
</feature>
<sequence length="165" mass="17533">MTLTSGDAPNQHPWFRSTGSSSGPSVCTTWSEPDEHPANTASTSMAFLKDLQNLLVALAGLPDVQSRLGSTFKALWTCMGSGESVWMRDAEALLCEVLSRRKGSKRPQAQRAAGSTQCLASAGNSLPQTKDVPSAPPPVREHTTTLCRLTDPEHGITNISPSTAL</sequence>
<evidence type="ECO:0000256" key="1">
    <source>
        <dbReference type="SAM" id="MobiDB-lite"/>
    </source>
</evidence>
<gene>
    <name evidence="2" type="ORF">EYF80_015276</name>
</gene>
<name>A0A4Z2I8Z4_9TELE</name>
<dbReference type="EMBL" id="SRLO01000113">
    <property type="protein sequence ID" value="TNN74496.1"/>
    <property type="molecule type" value="Genomic_DNA"/>
</dbReference>
<keyword evidence="3" id="KW-1185">Reference proteome</keyword>
<comment type="caution">
    <text evidence="2">The sequence shown here is derived from an EMBL/GenBank/DDBJ whole genome shotgun (WGS) entry which is preliminary data.</text>
</comment>
<accession>A0A4Z2I8Z4</accession>
<feature type="compositionally biased region" description="Polar residues" evidence="1">
    <location>
        <begin position="17"/>
        <end position="31"/>
    </location>
</feature>
<reference evidence="2 3" key="1">
    <citation type="submission" date="2019-03" db="EMBL/GenBank/DDBJ databases">
        <title>First draft genome of Liparis tanakae, snailfish: a comprehensive survey of snailfish specific genes.</title>
        <authorList>
            <person name="Kim W."/>
            <person name="Song I."/>
            <person name="Jeong J.-H."/>
            <person name="Kim D."/>
            <person name="Kim S."/>
            <person name="Ryu S."/>
            <person name="Song J.Y."/>
            <person name="Lee S.K."/>
        </authorList>
    </citation>
    <scope>NUCLEOTIDE SEQUENCE [LARGE SCALE GENOMIC DNA]</scope>
    <source>
        <tissue evidence="2">Muscle</tissue>
    </source>
</reference>
<evidence type="ECO:0000313" key="3">
    <source>
        <dbReference type="Proteomes" id="UP000314294"/>
    </source>
</evidence>
<feature type="compositionally biased region" description="Polar residues" evidence="1">
    <location>
        <begin position="113"/>
        <end position="128"/>
    </location>
</feature>
<dbReference type="Proteomes" id="UP000314294">
    <property type="component" value="Unassembled WGS sequence"/>
</dbReference>
<dbReference type="AlphaFoldDB" id="A0A4Z2I8Z4"/>